<reference evidence="7 8" key="1">
    <citation type="journal article" date="2020" name="Biotechnol. Biofuels">
        <title>New insights from the biogas microbiome by comprehensive genome-resolved metagenomics of nearly 1600 species originating from multiple anaerobic digesters.</title>
        <authorList>
            <person name="Campanaro S."/>
            <person name="Treu L."/>
            <person name="Rodriguez-R L.M."/>
            <person name="Kovalovszki A."/>
            <person name="Ziels R.M."/>
            <person name="Maus I."/>
            <person name="Zhu X."/>
            <person name="Kougias P.G."/>
            <person name="Basile A."/>
            <person name="Luo G."/>
            <person name="Schluter A."/>
            <person name="Konstantinidis K.T."/>
            <person name="Angelidaki I."/>
        </authorList>
    </citation>
    <scope>NUCLEOTIDE SEQUENCE [LARGE SCALE GENOMIC DNA]</scope>
    <source>
        <strain evidence="7">AS27yjCOA_65</strain>
    </source>
</reference>
<comment type="catalytic activity">
    <reaction evidence="3 5">
        <text>a quinone + NADH + 5 H(+)(in) = a quinol + NAD(+) + 4 H(+)(out)</text>
        <dbReference type="Rhea" id="RHEA:57888"/>
        <dbReference type="ChEBI" id="CHEBI:15378"/>
        <dbReference type="ChEBI" id="CHEBI:24646"/>
        <dbReference type="ChEBI" id="CHEBI:57540"/>
        <dbReference type="ChEBI" id="CHEBI:57945"/>
        <dbReference type="ChEBI" id="CHEBI:132124"/>
    </reaction>
</comment>
<dbReference type="GO" id="GO:0048038">
    <property type="term" value="F:quinone binding"/>
    <property type="evidence" value="ECO:0007669"/>
    <property type="project" value="UniProtKB-KW"/>
</dbReference>
<dbReference type="GO" id="GO:0008137">
    <property type="term" value="F:NADH dehydrogenase (ubiquinone) activity"/>
    <property type="evidence" value="ECO:0007669"/>
    <property type="project" value="InterPro"/>
</dbReference>
<keyword evidence="3" id="KW-0830">Ubiquinone</keyword>
<name>A0A7X9FQD4_9DELT</name>
<dbReference type="InterPro" id="IPR001268">
    <property type="entry name" value="NADH_UbQ_OxRdtase_30kDa_su"/>
</dbReference>
<dbReference type="GO" id="GO:0050136">
    <property type="term" value="F:NADH dehydrogenase (quinone) (non-electrogenic) activity"/>
    <property type="evidence" value="ECO:0007669"/>
    <property type="project" value="UniProtKB-UniRule"/>
</dbReference>
<dbReference type="PANTHER" id="PTHR10884:SF14">
    <property type="entry name" value="NADH DEHYDROGENASE [UBIQUINONE] IRON-SULFUR PROTEIN 3, MITOCHONDRIAL"/>
    <property type="match status" value="1"/>
</dbReference>
<evidence type="ECO:0000256" key="4">
    <source>
        <dbReference type="RuleBase" id="RU003456"/>
    </source>
</evidence>
<dbReference type="HAMAP" id="MF_01357">
    <property type="entry name" value="NDH1_NuoC"/>
    <property type="match status" value="1"/>
</dbReference>
<sequence length="201" mass="23685">MRNAHKIDSPTFLSSEELLERLCSKTFAYILEEEISLGDAVVRVARDNMFEFFKILKEEAELQFNSLSSVTCVDWMDLRPDRFEMIYHVYSFFNHCRLRVKINVPERKAEVDSLCSLWSSANFMEREVWDMYGISFKGHPNLKRILMYEEFVGHPLRKDYPLRGKQPRVALRHPEVSNSARDMSRSPLVQIKTLKNTQESI</sequence>
<comment type="caution">
    <text evidence="7">The sequence shown here is derived from an EMBL/GenBank/DDBJ whole genome shotgun (WGS) entry which is preliminary data.</text>
</comment>
<comment type="similarity">
    <text evidence="1 3 4">Belongs to the complex I 30 kDa subunit family.</text>
</comment>
<keyword evidence="3" id="KW-0472">Membrane</keyword>
<evidence type="ECO:0000256" key="1">
    <source>
        <dbReference type="ARBA" id="ARBA00007569"/>
    </source>
</evidence>
<feature type="domain" description="NADH:ubiquinone oxidoreductase 30kDa subunit" evidence="6">
    <location>
        <begin position="42"/>
        <end position="165"/>
    </location>
</feature>
<proteinExistence type="inferred from homology"/>
<dbReference type="InterPro" id="IPR010218">
    <property type="entry name" value="NADH_DH_suC"/>
</dbReference>
<organism evidence="7 8">
    <name type="scientific">SAR324 cluster bacterium</name>
    <dbReference type="NCBI Taxonomy" id="2024889"/>
    <lineage>
        <taxon>Bacteria</taxon>
        <taxon>Deltaproteobacteria</taxon>
        <taxon>SAR324 cluster</taxon>
    </lineage>
</organism>
<evidence type="ECO:0000313" key="7">
    <source>
        <dbReference type="EMBL" id="NMC61884.1"/>
    </source>
</evidence>
<dbReference type="AlphaFoldDB" id="A0A7X9FQD4"/>
<dbReference type="SUPFAM" id="SSF143243">
    <property type="entry name" value="Nqo5-like"/>
    <property type="match status" value="1"/>
</dbReference>
<dbReference type="EC" id="7.1.1.-" evidence="3"/>
<gene>
    <name evidence="3" type="primary">nuoC</name>
    <name evidence="7" type="ORF">GYA55_01810</name>
</gene>
<evidence type="ECO:0000259" key="6">
    <source>
        <dbReference type="Pfam" id="PF00329"/>
    </source>
</evidence>
<dbReference type="PROSITE" id="PS00542">
    <property type="entry name" value="COMPLEX1_30K"/>
    <property type="match status" value="1"/>
</dbReference>
<evidence type="ECO:0000256" key="3">
    <source>
        <dbReference type="HAMAP-Rule" id="MF_01357"/>
    </source>
</evidence>
<accession>A0A7X9FQD4</accession>
<dbReference type="PANTHER" id="PTHR10884">
    <property type="entry name" value="NADH DEHYDROGENASE UBIQUINONE IRON-SULFUR PROTEIN 3"/>
    <property type="match status" value="1"/>
</dbReference>
<comment type="function">
    <text evidence="3">NDH-1 shuttles electrons from NADH, via FMN and iron-sulfur (Fe-S) centers, to quinones in the respiratory chain. The immediate electron acceptor for the enzyme in this species is believed to be ubiquinone. Couples the redox reaction to proton translocation (for every two electrons transferred, four hydrogen ions are translocated across the cytoplasmic membrane), and thus conserves the redox energy in a proton gradient.</text>
</comment>
<comment type="subcellular location">
    <subcellularLocation>
        <location evidence="3">Cell membrane</location>
        <topology evidence="3">Peripheral membrane protein</topology>
        <orientation evidence="3">Cytoplasmic side</orientation>
    </subcellularLocation>
</comment>
<keyword evidence="3 5" id="KW-0874">Quinone</keyword>
<keyword evidence="3" id="KW-1003">Cell membrane</keyword>
<keyword evidence="3 4" id="KW-0520">NAD</keyword>
<dbReference type="GO" id="GO:0005886">
    <property type="term" value="C:plasma membrane"/>
    <property type="evidence" value="ECO:0007669"/>
    <property type="project" value="UniProtKB-SubCell"/>
</dbReference>
<comment type="subunit">
    <text evidence="3">NDH-1 is composed of 14 different subunits. Subunits NuoB, C, D, E, F, and G constitute the peripheral sector of the complex.</text>
</comment>
<dbReference type="NCBIfam" id="TIGR01961">
    <property type="entry name" value="NuoC_fam"/>
    <property type="match status" value="1"/>
</dbReference>
<dbReference type="InterPro" id="IPR020396">
    <property type="entry name" value="NADH_UbQ_OxRdtase_CS"/>
</dbReference>
<keyword evidence="3 4" id="KW-1278">Translocase</keyword>
<dbReference type="Proteomes" id="UP000524246">
    <property type="component" value="Unassembled WGS sequence"/>
</dbReference>
<keyword evidence="2 3" id="KW-0813">Transport</keyword>
<evidence type="ECO:0000256" key="5">
    <source>
        <dbReference type="RuleBase" id="RU003582"/>
    </source>
</evidence>
<evidence type="ECO:0000313" key="8">
    <source>
        <dbReference type="Proteomes" id="UP000524246"/>
    </source>
</evidence>
<dbReference type="Pfam" id="PF00329">
    <property type="entry name" value="Complex1_30kDa"/>
    <property type="match status" value="1"/>
</dbReference>
<dbReference type="InterPro" id="IPR037232">
    <property type="entry name" value="NADH_quin_OxRdtase_su_C/D-like"/>
</dbReference>
<dbReference type="Gene3D" id="3.30.460.80">
    <property type="entry name" value="NADH:ubiquinone oxidoreductase, 30kDa subunit"/>
    <property type="match status" value="1"/>
</dbReference>
<evidence type="ECO:0000256" key="2">
    <source>
        <dbReference type="ARBA" id="ARBA00022448"/>
    </source>
</evidence>
<dbReference type="EMBL" id="JAAZON010000069">
    <property type="protein sequence ID" value="NMC61884.1"/>
    <property type="molecule type" value="Genomic_DNA"/>
</dbReference>
<protein>
    <recommendedName>
        <fullName evidence="3">NADH-quinone oxidoreductase subunit C</fullName>
        <ecNumber evidence="3">7.1.1.-</ecNumber>
    </recommendedName>
    <alternativeName>
        <fullName evidence="3">NADH dehydrogenase I subunit C</fullName>
    </alternativeName>
    <alternativeName>
        <fullName evidence="3">NDH-1 subunit C</fullName>
    </alternativeName>
</protein>